<accession>A0A6V8LRY5</accession>
<reference evidence="2 3" key="1">
    <citation type="submission" date="2020-04" db="EMBL/GenBank/DDBJ databases">
        <authorList>
            <consortium name="Desulfovibrio sp. FSS-1 genome sequencing consortium"/>
            <person name="Shimoshige H."/>
            <person name="Kobayashi H."/>
            <person name="Maekawa T."/>
        </authorList>
    </citation>
    <scope>NUCLEOTIDE SEQUENCE [LARGE SCALE GENOMIC DNA]</scope>
    <source>
        <strain evidence="2 3">SIID29052-01</strain>
    </source>
</reference>
<dbReference type="RefSeq" id="WP_173083082.1">
    <property type="nucleotide sequence ID" value="NZ_BLTE01000006.1"/>
</dbReference>
<organism evidence="2 3">
    <name type="scientific">Fundidesulfovibrio magnetotacticus</name>
    <dbReference type="NCBI Taxonomy" id="2730080"/>
    <lineage>
        <taxon>Bacteria</taxon>
        <taxon>Pseudomonadati</taxon>
        <taxon>Thermodesulfobacteriota</taxon>
        <taxon>Desulfovibrionia</taxon>
        <taxon>Desulfovibrionales</taxon>
        <taxon>Desulfovibrionaceae</taxon>
        <taxon>Fundidesulfovibrio</taxon>
    </lineage>
</organism>
<dbReference type="Proteomes" id="UP000494245">
    <property type="component" value="Unassembled WGS sequence"/>
</dbReference>
<evidence type="ECO:0000256" key="1">
    <source>
        <dbReference type="SAM" id="Phobius"/>
    </source>
</evidence>
<gene>
    <name evidence="2" type="ORF">NNJEOMEG_01574</name>
</gene>
<keyword evidence="1" id="KW-1133">Transmembrane helix</keyword>
<evidence type="ECO:0008006" key="4">
    <source>
        <dbReference type="Google" id="ProtNLM"/>
    </source>
</evidence>
<keyword evidence="1" id="KW-0472">Membrane</keyword>
<keyword evidence="3" id="KW-1185">Reference proteome</keyword>
<protein>
    <recommendedName>
        <fullName evidence="4">DUF1634 domain-containing protein</fullName>
    </recommendedName>
</protein>
<comment type="caution">
    <text evidence="2">The sequence shown here is derived from an EMBL/GenBank/DDBJ whole genome shotgun (WGS) entry which is preliminary data.</text>
</comment>
<feature type="transmembrane region" description="Helical" evidence="1">
    <location>
        <begin position="119"/>
        <end position="139"/>
    </location>
</feature>
<feature type="transmembrane region" description="Helical" evidence="1">
    <location>
        <begin position="23"/>
        <end position="43"/>
    </location>
</feature>
<proteinExistence type="predicted"/>
<keyword evidence="1" id="KW-0812">Transmembrane</keyword>
<reference evidence="2 3" key="2">
    <citation type="submission" date="2020-05" db="EMBL/GenBank/DDBJ databases">
        <title>Draft genome sequence of Desulfovibrio sp. strainFSS-1.</title>
        <authorList>
            <person name="Shimoshige H."/>
            <person name="Kobayashi H."/>
            <person name="Maekawa T."/>
        </authorList>
    </citation>
    <scope>NUCLEOTIDE SEQUENCE [LARGE SCALE GENOMIC DNA]</scope>
    <source>
        <strain evidence="2 3">SIID29052-01</strain>
    </source>
</reference>
<evidence type="ECO:0000313" key="3">
    <source>
        <dbReference type="Proteomes" id="UP000494245"/>
    </source>
</evidence>
<dbReference type="EMBL" id="BLTE01000006">
    <property type="protein sequence ID" value="GFK93740.1"/>
    <property type="molecule type" value="Genomic_DNA"/>
</dbReference>
<evidence type="ECO:0000313" key="2">
    <source>
        <dbReference type="EMBL" id="GFK93740.1"/>
    </source>
</evidence>
<sequence length="144" mass="15420">MADQKNACVPVETPKEQLLYADILFWGCWGGLALMAVTYFIYLSGIMAPHVPMDKITVLWSKPVATYLSEGQVPSGWGWVVLMGKGDFLNFAGIVLLAGLTVVAYIPLIPAFLKKKEPLFAVLALLEVLVLSLAASGIVGSGGH</sequence>
<feature type="transmembrane region" description="Helical" evidence="1">
    <location>
        <begin position="88"/>
        <end position="113"/>
    </location>
</feature>
<dbReference type="AlphaFoldDB" id="A0A6V8LRY5"/>
<name>A0A6V8LRY5_9BACT</name>